<organism evidence="2 3">
    <name type="scientific">Stakelama flava</name>
    <dbReference type="NCBI Taxonomy" id="2860338"/>
    <lineage>
        <taxon>Bacteria</taxon>
        <taxon>Pseudomonadati</taxon>
        <taxon>Pseudomonadota</taxon>
        <taxon>Alphaproteobacteria</taxon>
        <taxon>Sphingomonadales</taxon>
        <taxon>Sphingomonadaceae</taxon>
        <taxon>Stakelama</taxon>
    </lineage>
</organism>
<comment type="caution">
    <text evidence="2">The sequence shown here is derived from an EMBL/GenBank/DDBJ whole genome shotgun (WGS) entry which is preliminary data.</text>
</comment>
<feature type="transmembrane region" description="Helical" evidence="1">
    <location>
        <begin position="28"/>
        <end position="48"/>
    </location>
</feature>
<accession>A0ABS6XN83</accession>
<proteinExistence type="predicted"/>
<keyword evidence="3" id="KW-1185">Reference proteome</keyword>
<name>A0ABS6XN83_9SPHN</name>
<protein>
    <recommendedName>
        <fullName evidence="4">Amino acid permease</fullName>
    </recommendedName>
</protein>
<keyword evidence="1" id="KW-0812">Transmembrane</keyword>
<keyword evidence="1" id="KW-0472">Membrane</keyword>
<feature type="transmembrane region" description="Helical" evidence="1">
    <location>
        <begin position="55"/>
        <end position="71"/>
    </location>
</feature>
<evidence type="ECO:0000313" key="2">
    <source>
        <dbReference type="EMBL" id="MBW4331659.1"/>
    </source>
</evidence>
<sequence length="86" mass="9646">MCNCNVRRCEGYWFAQKRFGYGAAPVTWQGWLLTLGYVALLFAGVSGLPGDAAKLAWGVPITIGFVILAWRKTDGGWKWHWGLKKK</sequence>
<evidence type="ECO:0000256" key="1">
    <source>
        <dbReference type="SAM" id="Phobius"/>
    </source>
</evidence>
<reference evidence="2 3" key="1">
    <citation type="submission" date="2021-07" db="EMBL/GenBank/DDBJ databases">
        <title>Stakelama flava sp. nov., a novel endophytic bacterium isolated from branch of Kandelia candel.</title>
        <authorList>
            <person name="Tuo L."/>
        </authorList>
    </citation>
    <scope>NUCLEOTIDE SEQUENCE [LARGE SCALE GENOMIC DNA]</scope>
    <source>
        <strain evidence="2 3">CBK3Z-3</strain>
    </source>
</reference>
<gene>
    <name evidence="2" type="ORF">KY084_12345</name>
</gene>
<dbReference type="EMBL" id="JAHWZX010000012">
    <property type="protein sequence ID" value="MBW4331659.1"/>
    <property type="molecule type" value="Genomic_DNA"/>
</dbReference>
<dbReference type="Proteomes" id="UP001197214">
    <property type="component" value="Unassembled WGS sequence"/>
</dbReference>
<keyword evidence="1" id="KW-1133">Transmembrane helix</keyword>
<evidence type="ECO:0000313" key="3">
    <source>
        <dbReference type="Proteomes" id="UP001197214"/>
    </source>
</evidence>
<evidence type="ECO:0008006" key="4">
    <source>
        <dbReference type="Google" id="ProtNLM"/>
    </source>
</evidence>